<feature type="transmembrane region" description="Helical" evidence="1">
    <location>
        <begin position="309"/>
        <end position="329"/>
    </location>
</feature>
<feature type="transmembrane region" description="Helical" evidence="1">
    <location>
        <begin position="26"/>
        <end position="47"/>
    </location>
</feature>
<dbReference type="Proteomes" id="UP000182409">
    <property type="component" value="Unassembled WGS sequence"/>
</dbReference>
<dbReference type="EMBL" id="FNSD01000001">
    <property type="protein sequence ID" value="SEB64515.1"/>
    <property type="molecule type" value="Genomic_DNA"/>
</dbReference>
<keyword evidence="1" id="KW-0812">Transmembrane</keyword>
<feature type="transmembrane region" description="Helical" evidence="1">
    <location>
        <begin position="277"/>
        <end position="297"/>
    </location>
</feature>
<feature type="transmembrane region" description="Helical" evidence="1">
    <location>
        <begin position="106"/>
        <end position="125"/>
    </location>
</feature>
<evidence type="ECO:0000313" key="3">
    <source>
        <dbReference type="Proteomes" id="UP000182409"/>
    </source>
</evidence>
<keyword evidence="1" id="KW-1133">Transmembrane helix</keyword>
<proteinExistence type="predicted"/>
<dbReference type="RefSeq" id="WP_139285130.1">
    <property type="nucleotide sequence ID" value="NZ_FNSD01000001.1"/>
</dbReference>
<protein>
    <recommendedName>
        <fullName evidence="4">Glycosyltransferase RgtA/B/C/D-like domain-containing protein</fullName>
    </recommendedName>
</protein>
<sequence length="453" mass="50111">MERQDQAVTEEFCTGVADVTSTRTRLLAWLGLLVPLASFWAMCVRFLSPLPVSDDYDAVLLFLARARESHTSWLSAVLFHQHNEYKPIWANALIALQYGLAGHVNFIVLSLLGDLQVMLLGWLLWKTFAPDTTTRMCRLILFVPVALLVFQTNYAETLNWPMPGIQNLGVVTFALLSLWLLNREGALNLVGACVGFALAIAASGNGLFLFPVGFWLLWHQRRRAHLFPWTFTLLACVAVYFTHYTRYSAGAGAPHAGIHPIFFLSFLGSFAGVKLPIIRYFSIPIGICVLGGMAFAAKRGFYRRNPAMAGLLVFLLITAIGVSTTRGGFGYAGSLSGRYKIYADLMLIGLYAFGLDMVAKQPARVRLRAYRWSLVMASLLFLFGTAFGFRAMKTRLTELNRGMALYRVTGGTEGPIPTQAPGKSAESIDPTAFNVHFREALQEAATSDVYHLP</sequence>
<gene>
    <name evidence="2" type="ORF">SAMN05443244_1434</name>
</gene>
<feature type="transmembrane region" description="Helical" evidence="1">
    <location>
        <begin position="224"/>
        <end position="241"/>
    </location>
</feature>
<reference evidence="2 3" key="1">
    <citation type="submission" date="2016-10" db="EMBL/GenBank/DDBJ databases">
        <authorList>
            <person name="de Groot N.N."/>
        </authorList>
    </citation>
    <scope>NUCLEOTIDE SEQUENCE [LARGE SCALE GENOMIC DNA]</scope>
    <source>
        <strain evidence="2 3">AB35.6</strain>
    </source>
</reference>
<keyword evidence="1" id="KW-0472">Membrane</keyword>
<accession>A0A1H4L2G2</accession>
<feature type="transmembrane region" description="Helical" evidence="1">
    <location>
        <begin position="160"/>
        <end position="181"/>
    </location>
</feature>
<organism evidence="2 3">
    <name type="scientific">Terriglobus roseus</name>
    <dbReference type="NCBI Taxonomy" id="392734"/>
    <lineage>
        <taxon>Bacteria</taxon>
        <taxon>Pseudomonadati</taxon>
        <taxon>Acidobacteriota</taxon>
        <taxon>Terriglobia</taxon>
        <taxon>Terriglobales</taxon>
        <taxon>Acidobacteriaceae</taxon>
        <taxon>Terriglobus</taxon>
    </lineage>
</organism>
<evidence type="ECO:0000256" key="1">
    <source>
        <dbReference type="SAM" id="Phobius"/>
    </source>
</evidence>
<name>A0A1H4L2G2_9BACT</name>
<dbReference type="OrthoDB" id="109080at2"/>
<feature type="transmembrane region" description="Helical" evidence="1">
    <location>
        <begin position="370"/>
        <end position="389"/>
    </location>
</feature>
<feature type="transmembrane region" description="Helical" evidence="1">
    <location>
        <begin position="253"/>
        <end position="271"/>
    </location>
</feature>
<feature type="transmembrane region" description="Helical" evidence="1">
    <location>
        <begin position="137"/>
        <end position="154"/>
    </location>
</feature>
<feature type="transmembrane region" description="Helical" evidence="1">
    <location>
        <begin position="193"/>
        <end position="218"/>
    </location>
</feature>
<evidence type="ECO:0000313" key="2">
    <source>
        <dbReference type="EMBL" id="SEB64515.1"/>
    </source>
</evidence>
<feature type="transmembrane region" description="Helical" evidence="1">
    <location>
        <begin position="341"/>
        <end position="358"/>
    </location>
</feature>
<dbReference type="AlphaFoldDB" id="A0A1H4L2G2"/>
<evidence type="ECO:0008006" key="4">
    <source>
        <dbReference type="Google" id="ProtNLM"/>
    </source>
</evidence>